<evidence type="ECO:0000259" key="2">
    <source>
        <dbReference type="PROSITE" id="PS50238"/>
    </source>
</evidence>
<dbReference type="Pfam" id="PF00620">
    <property type="entry name" value="RhoGAP"/>
    <property type="match status" value="1"/>
</dbReference>
<evidence type="ECO:0000313" key="3">
    <source>
        <dbReference type="EMBL" id="EFO87777.1"/>
    </source>
</evidence>
<feature type="region of interest" description="Disordered" evidence="1">
    <location>
        <begin position="286"/>
        <end position="465"/>
    </location>
</feature>
<protein>
    <submittedName>
        <fullName evidence="3">CRE-RGA-4 protein</fullName>
    </submittedName>
</protein>
<dbReference type="PROSITE" id="PS50238">
    <property type="entry name" value="RHOGAP"/>
    <property type="match status" value="1"/>
</dbReference>
<feature type="compositionally biased region" description="Polar residues" evidence="1">
    <location>
        <begin position="1111"/>
        <end position="1122"/>
    </location>
</feature>
<feature type="region of interest" description="Disordered" evidence="1">
    <location>
        <begin position="839"/>
        <end position="862"/>
    </location>
</feature>
<feature type="region of interest" description="Disordered" evidence="1">
    <location>
        <begin position="877"/>
        <end position="903"/>
    </location>
</feature>
<dbReference type="eggNOG" id="KOG1453">
    <property type="taxonomic scope" value="Eukaryota"/>
</dbReference>
<dbReference type="EMBL" id="DS268420">
    <property type="protein sequence ID" value="EFO87777.1"/>
    <property type="molecule type" value="Genomic_DNA"/>
</dbReference>
<feature type="compositionally biased region" description="Polar residues" evidence="1">
    <location>
        <begin position="644"/>
        <end position="656"/>
    </location>
</feature>
<reference evidence="3" key="1">
    <citation type="submission" date="2007-07" db="EMBL/GenBank/DDBJ databases">
        <title>PCAP assembly of the Caenorhabditis remanei genome.</title>
        <authorList>
            <consortium name="The Caenorhabditis remanei Sequencing Consortium"/>
            <person name="Wilson R.K."/>
        </authorList>
    </citation>
    <scope>NUCLEOTIDE SEQUENCE [LARGE SCALE GENOMIC DNA]</scope>
    <source>
        <strain evidence="3">PB4641</strain>
    </source>
</reference>
<name>E3M005_CAERE</name>
<feature type="compositionally biased region" description="Basic residues" evidence="1">
    <location>
        <begin position="369"/>
        <end position="380"/>
    </location>
</feature>
<accession>E3M005</accession>
<dbReference type="InterPro" id="IPR000198">
    <property type="entry name" value="RhoGAP_dom"/>
</dbReference>
<gene>
    <name evidence="3" type="primary">Cre-rga-4</name>
    <name evidence="3" type="ORF">CRE_05776</name>
</gene>
<keyword evidence="4" id="KW-1185">Reference proteome</keyword>
<dbReference type="SMART" id="SM00324">
    <property type="entry name" value="RhoGAP"/>
    <property type="match status" value="1"/>
</dbReference>
<feature type="domain" description="Rho-GAP" evidence="2">
    <location>
        <begin position="50"/>
        <end position="274"/>
    </location>
</feature>
<dbReference type="Proteomes" id="UP000008281">
    <property type="component" value="Unassembled WGS sequence"/>
</dbReference>
<dbReference type="STRING" id="31234.E3M005"/>
<feature type="region of interest" description="Disordered" evidence="1">
    <location>
        <begin position="759"/>
        <end position="793"/>
    </location>
</feature>
<dbReference type="PANTHER" id="PTHR15670:SF4">
    <property type="entry name" value="RHO GTPASE-ACTIVATING PROTEIN 11A"/>
    <property type="match status" value="1"/>
</dbReference>
<feature type="compositionally biased region" description="Basic and acidic residues" evidence="1">
    <location>
        <begin position="1101"/>
        <end position="1110"/>
    </location>
</feature>
<feature type="region of interest" description="Disordered" evidence="1">
    <location>
        <begin position="958"/>
        <end position="1009"/>
    </location>
</feature>
<dbReference type="GO" id="GO:0005096">
    <property type="term" value="F:GTPase activator activity"/>
    <property type="evidence" value="ECO:0007669"/>
    <property type="project" value="TreeGrafter"/>
</dbReference>
<feature type="compositionally biased region" description="Low complexity" evidence="1">
    <location>
        <begin position="427"/>
        <end position="446"/>
    </location>
</feature>
<organism evidence="4">
    <name type="scientific">Caenorhabditis remanei</name>
    <name type="common">Caenorhabditis vulgaris</name>
    <dbReference type="NCBI Taxonomy" id="31234"/>
    <lineage>
        <taxon>Eukaryota</taxon>
        <taxon>Metazoa</taxon>
        <taxon>Ecdysozoa</taxon>
        <taxon>Nematoda</taxon>
        <taxon>Chromadorea</taxon>
        <taxon>Rhabditida</taxon>
        <taxon>Rhabditina</taxon>
        <taxon>Rhabditomorpha</taxon>
        <taxon>Rhabditoidea</taxon>
        <taxon>Rhabditidae</taxon>
        <taxon>Peloderinae</taxon>
        <taxon>Caenorhabditis</taxon>
    </lineage>
</organism>
<evidence type="ECO:0000256" key="1">
    <source>
        <dbReference type="SAM" id="MobiDB-lite"/>
    </source>
</evidence>
<dbReference type="OrthoDB" id="29546at2759"/>
<dbReference type="HOGENOM" id="CLU_281342_0_0_1"/>
<dbReference type="CDD" id="cd00159">
    <property type="entry name" value="RhoGAP"/>
    <property type="match status" value="1"/>
</dbReference>
<proteinExistence type="predicted"/>
<feature type="compositionally biased region" description="Polar residues" evidence="1">
    <location>
        <begin position="447"/>
        <end position="465"/>
    </location>
</feature>
<feature type="compositionally biased region" description="Basic residues" evidence="1">
    <location>
        <begin position="554"/>
        <end position="575"/>
    </location>
</feature>
<feature type="compositionally biased region" description="Low complexity" evidence="1">
    <location>
        <begin position="1123"/>
        <end position="1138"/>
    </location>
</feature>
<dbReference type="FunCoup" id="E3M005">
    <property type="interactions" value="52"/>
</dbReference>
<evidence type="ECO:0000313" key="4">
    <source>
        <dbReference type="Proteomes" id="UP000008281"/>
    </source>
</evidence>
<feature type="region of interest" description="Disordered" evidence="1">
    <location>
        <begin position="542"/>
        <end position="608"/>
    </location>
</feature>
<dbReference type="PANTHER" id="PTHR15670">
    <property type="entry name" value="RHO GTPASE ACTIVATING PROTEIN 11A"/>
    <property type="match status" value="1"/>
</dbReference>
<feature type="compositionally biased region" description="Pro residues" evidence="1">
    <location>
        <begin position="844"/>
        <end position="857"/>
    </location>
</feature>
<dbReference type="OMA" id="HENGHVW"/>
<feature type="compositionally biased region" description="Low complexity" evidence="1">
    <location>
        <begin position="312"/>
        <end position="322"/>
    </location>
</feature>
<dbReference type="InParanoid" id="E3M005"/>
<sequence>MEHNDFRVVSSSTVSRKGSTNMGGGMVVAGGLQNSNRFRYTLGEVCSTNVTLDVNVGTGWTRIRLKEVPKFIVHAFNMISKYGMENDGLFRKEGNAPRLNRIETQMIYRGQCDISGDYTVADVCTMVKRFLRDLKPPLLDSEQFRARLLKKACQARISDSYLMTRDEMADMFYVESKSKEKQTPLLSDVHSSTLGYVMRQLYRISMYSDKHKMSIENLAVVLVGSVFGDGIHDPKKSGQMRRGSRDDILAQKKQDMNVHVAAVKLLITNANLIGVRRDPYVTSNAMARSSSAMPRCMSSGYETASSEADCMSTKTSSSTLKSGQEPGPSSHIYRRDSEAAHKIVTSRKKGEANSKKKRSASFLPSFRDLKHRLTNMKRAKSPSPDRLMTGHSATEPKLTDTSSSDMYTDPHEIQVHRKKVARNESNTASTGSTASGRQSRSQQSRRLNTNAVPRMGSNNNRNVSASSKPTIAKIFDTDMIPSNGALRRLSASDQNSDAIRFAKHRSSNEKMSATEFLMSEHQRDYRDVPLTTNTSKILKRNTMVLGENSNSKSSTRHTNRRHTAPIHNNRPRRNRPNTVGTGLPHRKDSVLNGGSSIEEKENQADCETDDALEPAKNVDHSEWLLEQKALEARSRRAGRKQKQAPRNINTESTIGLNGSMAEEPTTSVMKVETMDSVKEESPQKQRTSVMVVMRKDLDEVNTKQFCDTATSPMVVDTPKVRYSGHLGDCIEHSSLQKPSHENGHVWVGTKQVVTVTPTPTIARRQSRARLSYSKANESSPLDMPSGASRRESSPLMSPILKHVTITNNSPQAQVVTSSPRSSLTPKSHVLSPLVIKMDKHLDTPTPPPVPPHSPPNLTPQTSRGSMEAAAEMKRITISGVSHQPRRPPTPPSHPKMSNPFSPKLPIRSVTIDNGFELPSSAKEAPATEQPPSANLFKLPQLPITARKITSSQISPLAFQRQQNPHQSKSTLSVPNRANLRETKSIDPETLPLRSAPLHGTSSGGGQLSPRSNDYFEFGKYTNALRSATDEFALPHRKLSVEPRPSVAIIRTNNCGLVRSRVHHFQEIEQLQRIDSSMSGRLSALSQTSLRSNDTHPSSSDRFSDVSDLRHNLTSSESNRSLESTPSTPTATAVTSRVSYGSSAPPHHF</sequence>
<dbReference type="Gene3D" id="1.10.555.10">
    <property type="entry name" value="Rho GTPase activation protein"/>
    <property type="match status" value="1"/>
</dbReference>
<feature type="region of interest" description="Disordered" evidence="1">
    <location>
        <begin position="1084"/>
        <end position="1148"/>
    </location>
</feature>
<dbReference type="InterPro" id="IPR042869">
    <property type="entry name" value="ARHGAP11A/B"/>
</dbReference>
<dbReference type="AlphaFoldDB" id="E3M005"/>
<feature type="compositionally biased region" description="Polar residues" evidence="1">
    <location>
        <begin position="958"/>
        <end position="975"/>
    </location>
</feature>
<dbReference type="SUPFAM" id="SSF48350">
    <property type="entry name" value="GTPase activation domain, GAP"/>
    <property type="match status" value="1"/>
</dbReference>
<feature type="region of interest" description="Disordered" evidence="1">
    <location>
        <begin position="1"/>
        <end position="20"/>
    </location>
</feature>
<feature type="compositionally biased region" description="Polar residues" evidence="1">
    <location>
        <begin position="9"/>
        <end position="20"/>
    </location>
</feature>
<dbReference type="FunFam" id="1.10.555.10:FF:000122">
    <property type="entry name" value="Rho GTPase Activating protein"/>
    <property type="match status" value="1"/>
</dbReference>
<dbReference type="GO" id="GO:0007165">
    <property type="term" value="P:signal transduction"/>
    <property type="evidence" value="ECO:0007669"/>
    <property type="project" value="InterPro"/>
</dbReference>
<feature type="region of interest" description="Disordered" evidence="1">
    <location>
        <begin position="632"/>
        <end position="659"/>
    </location>
</feature>
<dbReference type="InterPro" id="IPR008936">
    <property type="entry name" value="Rho_GTPase_activation_prot"/>
</dbReference>
<feature type="compositionally biased region" description="Polar residues" evidence="1">
    <location>
        <begin position="1084"/>
        <end position="1100"/>
    </location>
</feature>